<dbReference type="SUPFAM" id="SSF53254">
    <property type="entry name" value="Phosphoglycerate mutase-like"/>
    <property type="match status" value="1"/>
</dbReference>
<dbReference type="PANTHER" id="PTHR20935:SF0">
    <property type="entry name" value="SERINE_THREONINE-PROTEIN PHOSPHATASE PGAM5, MITOCHONDRIAL"/>
    <property type="match status" value="1"/>
</dbReference>
<dbReference type="InterPro" id="IPR013078">
    <property type="entry name" value="His_Pase_superF_clade-1"/>
</dbReference>
<sequence length="207" mass="23011">MTGTATRYLYLVRHGEALPDESGLSDNGRRQAVLLGRRLANRPISVVHHGPLPRAAQTARLIGEHLDGAALEVSETAGDYFPHFPQRDELPSDCADFLLRFLSQATAEDRERGPVLAGRALEQFTGPVAGDEERHELVVTHNFLIGWLVRHATSAPEWRWLGLNHGNAALTVIRYSPGRPSSVLVYNDMRHLPAELCWTGFPPELRL</sequence>
<gene>
    <name evidence="2" type="ORF">GCM10010430_41110</name>
</gene>
<dbReference type="Proteomes" id="UP001500305">
    <property type="component" value="Unassembled WGS sequence"/>
</dbReference>
<dbReference type="CDD" id="cd07067">
    <property type="entry name" value="HP_PGM_like"/>
    <property type="match status" value="1"/>
</dbReference>
<organism evidence="2 3">
    <name type="scientific">Kitasatospora cystarginea</name>
    <dbReference type="NCBI Taxonomy" id="58350"/>
    <lineage>
        <taxon>Bacteria</taxon>
        <taxon>Bacillati</taxon>
        <taxon>Actinomycetota</taxon>
        <taxon>Actinomycetes</taxon>
        <taxon>Kitasatosporales</taxon>
        <taxon>Streptomycetaceae</taxon>
        <taxon>Kitasatospora</taxon>
    </lineage>
</organism>
<accession>A0ABP5R9U3</accession>
<proteinExistence type="predicted"/>
<dbReference type="InterPro" id="IPR051021">
    <property type="entry name" value="Mito_Ser/Thr_phosphatase"/>
</dbReference>
<name>A0ABP5R9U3_9ACTN</name>
<evidence type="ECO:0000256" key="1">
    <source>
        <dbReference type="ARBA" id="ARBA00022801"/>
    </source>
</evidence>
<dbReference type="EMBL" id="BAAATR010000018">
    <property type="protein sequence ID" value="GAA2253178.1"/>
    <property type="molecule type" value="Genomic_DNA"/>
</dbReference>
<keyword evidence="3" id="KW-1185">Reference proteome</keyword>
<evidence type="ECO:0000313" key="3">
    <source>
        <dbReference type="Proteomes" id="UP001500305"/>
    </source>
</evidence>
<evidence type="ECO:0000313" key="2">
    <source>
        <dbReference type="EMBL" id="GAA2253178.1"/>
    </source>
</evidence>
<dbReference type="InterPro" id="IPR029033">
    <property type="entry name" value="His_PPase_superfam"/>
</dbReference>
<protein>
    <submittedName>
        <fullName evidence="2">Histidine phosphatase family protein</fullName>
    </submittedName>
</protein>
<dbReference type="RefSeq" id="WP_344637909.1">
    <property type="nucleotide sequence ID" value="NZ_BAAATR010000018.1"/>
</dbReference>
<reference evidence="3" key="1">
    <citation type="journal article" date="2019" name="Int. J. Syst. Evol. Microbiol.">
        <title>The Global Catalogue of Microorganisms (GCM) 10K type strain sequencing project: providing services to taxonomists for standard genome sequencing and annotation.</title>
        <authorList>
            <consortium name="The Broad Institute Genomics Platform"/>
            <consortium name="The Broad Institute Genome Sequencing Center for Infectious Disease"/>
            <person name="Wu L."/>
            <person name="Ma J."/>
        </authorList>
    </citation>
    <scope>NUCLEOTIDE SEQUENCE [LARGE SCALE GENOMIC DNA]</scope>
    <source>
        <strain evidence="3">JCM 7356</strain>
    </source>
</reference>
<dbReference type="PANTHER" id="PTHR20935">
    <property type="entry name" value="PHOSPHOGLYCERATE MUTASE-RELATED"/>
    <property type="match status" value="1"/>
</dbReference>
<dbReference type="Pfam" id="PF00300">
    <property type="entry name" value="His_Phos_1"/>
    <property type="match status" value="1"/>
</dbReference>
<dbReference type="SMART" id="SM00855">
    <property type="entry name" value="PGAM"/>
    <property type="match status" value="1"/>
</dbReference>
<keyword evidence="1" id="KW-0378">Hydrolase</keyword>
<dbReference type="Gene3D" id="3.40.50.1240">
    <property type="entry name" value="Phosphoglycerate mutase-like"/>
    <property type="match status" value="1"/>
</dbReference>
<comment type="caution">
    <text evidence="2">The sequence shown here is derived from an EMBL/GenBank/DDBJ whole genome shotgun (WGS) entry which is preliminary data.</text>
</comment>